<reference evidence="1 2" key="1">
    <citation type="submission" date="2024-06" db="EMBL/GenBank/DDBJ databases">
        <title>The Natural Products Discovery Center: Release of the First 8490 Sequenced Strains for Exploring Actinobacteria Biosynthetic Diversity.</title>
        <authorList>
            <person name="Kalkreuter E."/>
            <person name="Kautsar S.A."/>
            <person name="Yang D."/>
            <person name="Bader C.D."/>
            <person name="Teijaro C.N."/>
            <person name="Fluegel L."/>
            <person name="Davis C.M."/>
            <person name="Simpson J.R."/>
            <person name="Lauterbach L."/>
            <person name="Steele A.D."/>
            <person name="Gui C."/>
            <person name="Meng S."/>
            <person name="Li G."/>
            <person name="Viehrig K."/>
            <person name="Ye F."/>
            <person name="Su P."/>
            <person name="Kiefer A.F."/>
            <person name="Nichols A."/>
            <person name="Cepeda A.J."/>
            <person name="Yan W."/>
            <person name="Fan B."/>
            <person name="Jiang Y."/>
            <person name="Adhikari A."/>
            <person name="Zheng C.-J."/>
            <person name="Schuster L."/>
            <person name="Cowan T.M."/>
            <person name="Smanski M.J."/>
            <person name="Chevrette M.G."/>
            <person name="De Carvalho L.P.S."/>
            <person name="Shen B."/>
        </authorList>
    </citation>
    <scope>NUCLEOTIDE SEQUENCE [LARGE SCALE GENOMIC DNA]</scope>
    <source>
        <strain evidence="1 2">NPDC000634</strain>
    </source>
</reference>
<dbReference type="GO" id="GO:0016301">
    <property type="term" value="F:kinase activity"/>
    <property type="evidence" value="ECO:0007669"/>
    <property type="project" value="UniProtKB-KW"/>
</dbReference>
<dbReference type="Pfam" id="PF01202">
    <property type="entry name" value="SKI"/>
    <property type="match status" value="1"/>
</dbReference>
<dbReference type="EMBL" id="JBEPCU010000600">
    <property type="protein sequence ID" value="MER6980682.1"/>
    <property type="molecule type" value="Genomic_DNA"/>
</dbReference>
<keyword evidence="2" id="KW-1185">Reference proteome</keyword>
<dbReference type="Gene3D" id="3.40.50.300">
    <property type="entry name" value="P-loop containing nucleotide triphosphate hydrolases"/>
    <property type="match status" value="1"/>
</dbReference>
<dbReference type="SUPFAM" id="SSF52540">
    <property type="entry name" value="P-loop containing nucleoside triphosphate hydrolases"/>
    <property type="match status" value="1"/>
</dbReference>
<comment type="caution">
    <text evidence="1">The sequence shown here is derived from an EMBL/GenBank/DDBJ whole genome shotgun (WGS) entry which is preliminary data.</text>
</comment>
<gene>
    <name evidence="1" type="ORF">ABT317_27855</name>
</gene>
<dbReference type="InterPro" id="IPR027417">
    <property type="entry name" value="P-loop_NTPase"/>
</dbReference>
<keyword evidence="1" id="KW-0418">Kinase</keyword>
<dbReference type="InterPro" id="IPR031322">
    <property type="entry name" value="Shikimate/glucono_kinase"/>
</dbReference>
<organism evidence="1 2">
    <name type="scientific">Streptomyces carpinensis</name>
    <dbReference type="NCBI Taxonomy" id="66369"/>
    <lineage>
        <taxon>Bacteria</taxon>
        <taxon>Bacillati</taxon>
        <taxon>Actinomycetota</taxon>
        <taxon>Actinomycetes</taxon>
        <taxon>Kitasatosporales</taxon>
        <taxon>Streptomycetaceae</taxon>
        <taxon>Streptomyces</taxon>
    </lineage>
</organism>
<accession>A0ABV1W954</accession>
<evidence type="ECO:0000313" key="2">
    <source>
        <dbReference type="Proteomes" id="UP001458415"/>
    </source>
</evidence>
<proteinExistence type="predicted"/>
<dbReference type="Proteomes" id="UP001458415">
    <property type="component" value="Unassembled WGS sequence"/>
</dbReference>
<protein>
    <submittedName>
        <fullName evidence="1">Shikimate kinase</fullName>
    </submittedName>
</protein>
<evidence type="ECO:0000313" key="1">
    <source>
        <dbReference type="EMBL" id="MER6980682.1"/>
    </source>
</evidence>
<keyword evidence="1" id="KW-0808">Transferase</keyword>
<sequence length="228" mass="26046">MQPGEHEEVADVAQLPARLRHVYWIGGGSGAGKSTIARRLADRYGWRLYATDDVMRDHVGRTTPEQAPFLHEFIAMDMDERWVNRSPHVMLETFHWFRGEGFGLIVEDLLRLPREPCVVEGFRLLPHLVKPLLAASDHAVWLLPTPDFRQAAIRNRAVPGEGFVWKTSDPAKAGRNVAERDRMFTSLLQEETERLRLRAIEVDTTMTEDELAERVTTAFRLQPHAAES</sequence>
<name>A0ABV1W954_9ACTN</name>